<evidence type="ECO:0000256" key="5">
    <source>
        <dbReference type="ARBA" id="ARBA00023136"/>
    </source>
</evidence>
<dbReference type="OrthoDB" id="9780358at2"/>
<dbReference type="PANTHER" id="PTHR33406:SF13">
    <property type="entry name" value="MEMBRANE PROTEIN YDFJ"/>
    <property type="match status" value="1"/>
</dbReference>
<accession>A0A106BEF6</accession>
<evidence type="ECO:0000256" key="1">
    <source>
        <dbReference type="ARBA" id="ARBA00004651"/>
    </source>
</evidence>
<evidence type="ECO:0000313" key="8">
    <source>
        <dbReference type="EMBL" id="KVW91101.1"/>
    </source>
</evidence>
<keyword evidence="5 6" id="KW-0472">Membrane</keyword>
<feature type="transmembrane region" description="Helical" evidence="6">
    <location>
        <begin position="106"/>
        <end position="125"/>
    </location>
</feature>
<reference evidence="8" key="1">
    <citation type="journal article" date="2015" name="Appl. Environ. Microbiol.">
        <title>Aerobic and Anaerobic Thiosulfate Oxidation by a Cold-Adapted, Subglacial Chemoautotroph.</title>
        <authorList>
            <person name="Harrold Z.R."/>
            <person name="Skidmore M.L."/>
            <person name="Hamilton T.L."/>
            <person name="Desch L."/>
            <person name="Amada K."/>
            <person name="van Gelder W."/>
            <person name="Glover K."/>
            <person name="Roden E.E."/>
            <person name="Boyd E.S."/>
        </authorList>
    </citation>
    <scope>NUCLEOTIDE SEQUENCE [LARGE SCALE GENOMIC DNA]</scope>
    <source>
        <strain evidence="8">RG</strain>
    </source>
</reference>
<name>A0A106BEF6_THIDE</name>
<dbReference type="EMBL" id="LDUG01000064">
    <property type="protein sequence ID" value="KVW91101.1"/>
    <property type="molecule type" value="Genomic_DNA"/>
</dbReference>
<dbReference type="RefSeq" id="WP_157648703.1">
    <property type="nucleotide sequence ID" value="NZ_LDUG01000064.1"/>
</dbReference>
<feature type="non-terminal residue" evidence="8">
    <location>
        <position position="451"/>
    </location>
</feature>
<dbReference type="Gene3D" id="1.20.1640.10">
    <property type="entry name" value="Multidrug efflux transporter AcrB transmembrane domain"/>
    <property type="match status" value="1"/>
</dbReference>
<feature type="domain" description="Membrane transport protein MMPL" evidence="7">
    <location>
        <begin position="32"/>
        <end position="250"/>
    </location>
</feature>
<feature type="non-terminal residue" evidence="8">
    <location>
        <position position="1"/>
    </location>
</feature>
<evidence type="ECO:0000259" key="7">
    <source>
        <dbReference type="Pfam" id="PF03176"/>
    </source>
</evidence>
<dbReference type="AlphaFoldDB" id="A0A106BEF6"/>
<dbReference type="GO" id="GO:0005886">
    <property type="term" value="C:plasma membrane"/>
    <property type="evidence" value="ECO:0007669"/>
    <property type="project" value="UniProtKB-SubCell"/>
</dbReference>
<organism evidence="8 9">
    <name type="scientific">Thiobacillus denitrificans</name>
    <dbReference type="NCBI Taxonomy" id="36861"/>
    <lineage>
        <taxon>Bacteria</taxon>
        <taxon>Pseudomonadati</taxon>
        <taxon>Pseudomonadota</taxon>
        <taxon>Betaproteobacteria</taxon>
        <taxon>Nitrosomonadales</taxon>
        <taxon>Thiobacillaceae</taxon>
        <taxon>Thiobacillus</taxon>
    </lineage>
</organism>
<dbReference type="Pfam" id="PF03176">
    <property type="entry name" value="MMPL"/>
    <property type="match status" value="1"/>
</dbReference>
<proteinExistence type="predicted"/>
<dbReference type="SUPFAM" id="SSF82866">
    <property type="entry name" value="Multidrug efflux transporter AcrB transmembrane domain"/>
    <property type="match status" value="1"/>
</dbReference>
<evidence type="ECO:0000256" key="4">
    <source>
        <dbReference type="ARBA" id="ARBA00022989"/>
    </source>
</evidence>
<gene>
    <name evidence="8" type="ORF">ABW22_16340</name>
</gene>
<dbReference type="PANTHER" id="PTHR33406">
    <property type="entry name" value="MEMBRANE PROTEIN MJ1562-RELATED"/>
    <property type="match status" value="1"/>
</dbReference>
<feature type="transmembrane region" description="Helical" evidence="6">
    <location>
        <begin position="132"/>
        <end position="153"/>
    </location>
</feature>
<evidence type="ECO:0000256" key="6">
    <source>
        <dbReference type="SAM" id="Phobius"/>
    </source>
</evidence>
<evidence type="ECO:0000256" key="2">
    <source>
        <dbReference type="ARBA" id="ARBA00022475"/>
    </source>
</evidence>
<feature type="transmembrane region" description="Helical" evidence="6">
    <location>
        <begin position="159"/>
        <end position="180"/>
    </location>
</feature>
<comment type="subcellular location">
    <subcellularLocation>
        <location evidence="1">Cell membrane</location>
        <topology evidence="1">Multi-pass membrane protein</topology>
    </subcellularLocation>
</comment>
<feature type="transmembrane region" description="Helical" evidence="6">
    <location>
        <begin position="273"/>
        <end position="290"/>
    </location>
</feature>
<evidence type="ECO:0000256" key="3">
    <source>
        <dbReference type="ARBA" id="ARBA00022692"/>
    </source>
</evidence>
<sequence length="451" mass="47699">SPAGLLVKSMLPRDPSGEMVKLLDQLNSGTHPKLVDGAWASRDGARALMLIQTRAAGSDTDAQQSAMAAIRQAFDQASSASPDARLVMTGPGVFSVTSRDTIKSQVTRLSLISVLLIATLLLLVYRSFSALALGFLPVISGALAGVAAVSLGFGAVHGITLGFGTALIGEAVDYSIYLFVQSEQSGADQQNWIKRFWPTIRLGVLTSIAGFASLLLSGFPGLAQLGLYAIAGLVAAAIVTRFVLPHLLPATFRIRDVAAIGVGLSRLTQRAAALRWPAAILLLAACAILIQNRASLLNDKISSLSPVSQAEVALDERLRADMGAPDVRYLVVVSGTSRESVLRSSEQVSAVLQTQVDQGELARFESPSFYLPSTATQRARQASLPMTALLESNLAQAVQGLPVRAQLFTPFLADVAAARSQPLLQAADLEQTSMAMAVDALLIQQDRRWTA</sequence>
<feature type="transmembrane region" description="Helical" evidence="6">
    <location>
        <begin position="200"/>
        <end position="219"/>
    </location>
</feature>
<feature type="transmembrane region" description="Helical" evidence="6">
    <location>
        <begin position="225"/>
        <end position="244"/>
    </location>
</feature>
<keyword evidence="3 6" id="KW-0812">Transmembrane</keyword>
<protein>
    <submittedName>
        <fullName evidence="8">Membrane protein</fullName>
    </submittedName>
</protein>
<dbReference type="InterPro" id="IPR004869">
    <property type="entry name" value="MMPL_dom"/>
</dbReference>
<dbReference type="Proteomes" id="UP000064243">
    <property type="component" value="Unassembled WGS sequence"/>
</dbReference>
<evidence type="ECO:0000313" key="9">
    <source>
        <dbReference type="Proteomes" id="UP000064243"/>
    </source>
</evidence>
<keyword evidence="4 6" id="KW-1133">Transmembrane helix</keyword>
<comment type="caution">
    <text evidence="8">The sequence shown here is derived from an EMBL/GenBank/DDBJ whole genome shotgun (WGS) entry which is preliminary data.</text>
</comment>
<keyword evidence="9" id="KW-1185">Reference proteome</keyword>
<keyword evidence="2" id="KW-1003">Cell membrane</keyword>
<dbReference type="InterPro" id="IPR050545">
    <property type="entry name" value="Mycobact_MmpL"/>
</dbReference>